<proteinExistence type="predicted"/>
<dbReference type="Proteomes" id="UP000748756">
    <property type="component" value="Unassembled WGS sequence"/>
</dbReference>
<comment type="caution">
    <text evidence="2">The sequence shown here is derived from an EMBL/GenBank/DDBJ whole genome shotgun (WGS) entry which is preliminary data.</text>
</comment>
<reference evidence="2" key="1">
    <citation type="journal article" date="2020" name="Fungal Divers.">
        <title>Resolving the Mortierellaceae phylogeny through synthesis of multi-gene phylogenetics and phylogenomics.</title>
        <authorList>
            <person name="Vandepol N."/>
            <person name="Liber J."/>
            <person name="Desiro A."/>
            <person name="Na H."/>
            <person name="Kennedy M."/>
            <person name="Barry K."/>
            <person name="Grigoriev I.V."/>
            <person name="Miller A.N."/>
            <person name="O'Donnell K."/>
            <person name="Stajich J.E."/>
            <person name="Bonito G."/>
        </authorList>
    </citation>
    <scope>NUCLEOTIDE SEQUENCE</scope>
    <source>
        <strain evidence="2">NRRL 6426</strain>
    </source>
</reference>
<evidence type="ECO:0000313" key="2">
    <source>
        <dbReference type="EMBL" id="KAF9153068.1"/>
    </source>
</evidence>
<feature type="region of interest" description="Disordered" evidence="1">
    <location>
        <begin position="150"/>
        <end position="183"/>
    </location>
</feature>
<evidence type="ECO:0000256" key="1">
    <source>
        <dbReference type="SAM" id="MobiDB-lite"/>
    </source>
</evidence>
<dbReference type="AlphaFoldDB" id="A0A9P5S5I8"/>
<protein>
    <submittedName>
        <fullName evidence="2">Uncharacterized protein</fullName>
    </submittedName>
</protein>
<dbReference type="OrthoDB" id="2443040at2759"/>
<name>A0A9P5S5I8_9FUNG</name>
<evidence type="ECO:0000313" key="3">
    <source>
        <dbReference type="Proteomes" id="UP000748756"/>
    </source>
</evidence>
<gene>
    <name evidence="2" type="ORF">BG015_004122</name>
</gene>
<organism evidence="2 3">
    <name type="scientific">Linnemannia schmuckeri</name>
    <dbReference type="NCBI Taxonomy" id="64567"/>
    <lineage>
        <taxon>Eukaryota</taxon>
        <taxon>Fungi</taxon>
        <taxon>Fungi incertae sedis</taxon>
        <taxon>Mucoromycota</taxon>
        <taxon>Mortierellomycotina</taxon>
        <taxon>Mortierellomycetes</taxon>
        <taxon>Mortierellales</taxon>
        <taxon>Mortierellaceae</taxon>
        <taxon>Linnemannia</taxon>
    </lineage>
</organism>
<dbReference type="EMBL" id="JAAAUQ010000199">
    <property type="protein sequence ID" value="KAF9153068.1"/>
    <property type="molecule type" value="Genomic_DNA"/>
</dbReference>
<accession>A0A9P5S5I8</accession>
<sequence>MDQEIEAQAKEFLAFQEQCSQQPRAKATSEINASLNHLQTFLTTIQPIIEPWPITNEPTIESMPVHASELYPTLGPLLEMLCRNPVVTASTSFRGLADLVAQSVIKFSARAGGNVAVVGARSNSATTPIPPPPSAEQSWRAARMRDMFRAQQQQGELSRKKNSAEGHPPCSGQNESVEKKRDPFQGLFEVSGKELKEREMEQTLETMVDNLTMLLDQVANTELTDTAWFSLVTWNRQLSELCAPLVSTPSAAKLLGGIIRAAYVLYSKRLQGPKLVPLHLLDSSFVESLMMQQTNATMPAILKDHQTLAQLLIVSSLARQRSLIQLIDGVIQDYERSPDFYQSRHQITQRHFESSQFLTSALSGQLLEDQRRHLAERILEDSAELAGEIDDWRIVRIWILLVEWALTRLGSGESVYMTPMESDASFPDHDVNLCAVILTAGRIVNYRESEPKEAASSRVSISAAVLLEIDTLWKIQVRYIFQTAPPQEMALRRRIVFLIGCAVTSSNGLLSTLIHQHILSLDKSDRHQKQDSPTISQNTITLLNLISLLTSGELNIDSSSTIGQPFLALLQELHAALHVSKASNPYDLRMGTVADLEGIFTKFVSLLRINMVVTADIVYQYGSSDNHWLGIGTITDILAGVHGSIAGSFRDTSSAWSRHGIEDSFGNTSYVSNSDSSSS</sequence>
<keyword evidence="3" id="KW-1185">Reference proteome</keyword>